<protein>
    <submittedName>
        <fullName evidence="1">Uncharacterized protein</fullName>
    </submittedName>
</protein>
<reference evidence="2" key="1">
    <citation type="submission" date="2013-03" db="EMBL/GenBank/DDBJ databases">
        <title>The Genome Sequence of Anopheles dirus WRAIR2.</title>
        <authorList>
            <consortium name="The Broad Institute Genomics Platform"/>
            <person name="Neafsey D.E."/>
            <person name="Walton C."/>
            <person name="Walker B."/>
            <person name="Young S.K."/>
            <person name="Zeng Q."/>
            <person name="Gargeya S."/>
            <person name="Fitzgerald M."/>
            <person name="Haas B."/>
            <person name="Abouelleil A."/>
            <person name="Allen A.W."/>
            <person name="Alvarado L."/>
            <person name="Arachchi H.M."/>
            <person name="Berlin A.M."/>
            <person name="Chapman S.B."/>
            <person name="Gainer-Dewar J."/>
            <person name="Goldberg J."/>
            <person name="Griggs A."/>
            <person name="Gujja S."/>
            <person name="Hansen M."/>
            <person name="Howarth C."/>
            <person name="Imamovic A."/>
            <person name="Ireland A."/>
            <person name="Larimer J."/>
            <person name="McCowan C."/>
            <person name="Murphy C."/>
            <person name="Pearson M."/>
            <person name="Poon T.W."/>
            <person name="Priest M."/>
            <person name="Roberts A."/>
            <person name="Saif S."/>
            <person name="Shea T."/>
            <person name="Sisk P."/>
            <person name="Sykes S."/>
            <person name="Wortman J."/>
            <person name="Nusbaum C."/>
            <person name="Birren B."/>
        </authorList>
    </citation>
    <scope>NUCLEOTIDE SEQUENCE [LARGE SCALE GENOMIC DNA]</scope>
    <source>
        <strain evidence="2">WRAIR2</strain>
    </source>
</reference>
<evidence type="ECO:0000313" key="2">
    <source>
        <dbReference type="Proteomes" id="UP000075884"/>
    </source>
</evidence>
<dbReference type="EnsemblMetazoa" id="ADIR014171-RA">
    <property type="protein sequence ID" value="ADIR014171-PA"/>
    <property type="gene ID" value="ADIR014171"/>
</dbReference>
<name>A0A182NW91_9DIPT</name>
<sequence>MFFVAESVVRGRFSFREVRAVRVKQNQVKIVLVPV</sequence>
<dbReference type="AlphaFoldDB" id="A0A182NW91"/>
<keyword evidence="2" id="KW-1185">Reference proteome</keyword>
<organism evidence="1 2">
    <name type="scientific">Anopheles dirus</name>
    <dbReference type="NCBI Taxonomy" id="7168"/>
    <lineage>
        <taxon>Eukaryota</taxon>
        <taxon>Metazoa</taxon>
        <taxon>Ecdysozoa</taxon>
        <taxon>Arthropoda</taxon>
        <taxon>Hexapoda</taxon>
        <taxon>Insecta</taxon>
        <taxon>Pterygota</taxon>
        <taxon>Neoptera</taxon>
        <taxon>Endopterygota</taxon>
        <taxon>Diptera</taxon>
        <taxon>Nematocera</taxon>
        <taxon>Culicoidea</taxon>
        <taxon>Culicidae</taxon>
        <taxon>Anophelinae</taxon>
        <taxon>Anopheles</taxon>
    </lineage>
</organism>
<reference evidence="1" key="2">
    <citation type="submission" date="2020-05" db="UniProtKB">
        <authorList>
            <consortium name="EnsemblMetazoa"/>
        </authorList>
    </citation>
    <scope>IDENTIFICATION</scope>
    <source>
        <strain evidence="1">WRAIR2</strain>
    </source>
</reference>
<accession>A0A182NW91</accession>
<dbReference type="Proteomes" id="UP000075884">
    <property type="component" value="Unassembled WGS sequence"/>
</dbReference>
<evidence type="ECO:0000313" key="1">
    <source>
        <dbReference type="EnsemblMetazoa" id="ADIR014171-PA"/>
    </source>
</evidence>
<proteinExistence type="predicted"/>
<dbReference type="VEuPathDB" id="VectorBase:ADIR014171"/>